<accession>A0A0W0FZV6</accession>
<evidence type="ECO:0000256" key="7">
    <source>
        <dbReference type="ARBA" id="ARBA00023242"/>
    </source>
</evidence>
<dbReference type="GO" id="GO:0005634">
    <property type="term" value="C:nucleus"/>
    <property type="evidence" value="ECO:0007669"/>
    <property type="project" value="UniProtKB-SubCell"/>
</dbReference>
<feature type="region of interest" description="Disordered" evidence="9">
    <location>
        <begin position="116"/>
        <end position="138"/>
    </location>
</feature>
<dbReference type="InterPro" id="IPR012340">
    <property type="entry name" value="NA-bd_OB-fold"/>
</dbReference>
<sequence length="601" mass="67001">MSLTSIVEHTTPTSGSVLLTPRKRRKPSAERPNDTVPTNADIFNWVLTPEATASCFVRDVLNMQQKPGEDFLWLKRVPCRNVRLVGLIVGVQILEKKIIYSVDDGTSVIDCQHKCTNAPPSPTKPSQSKSKIKPQPGNRTWSLVQFPKPLACVGDHVRVCGKVAQHFESRQIIATTIEKCSSNDQPLHWKEVLKLHSTYYSLSEPFIIPTPVFHPPEPNRRAMQEVSSPATSGAPSPTKSTASSHQSPRKLRHPSKLRSRDLTDITFRIYVKHFMDCYHSMFNPGPDTTNEGEDSDFPYPATPTKCSRHPRLDDQTPRRSTYTNTEETPRSSRIPASLSSNILDRSPPDASSPQLRGFTLSFLRRVPELNDMGKRVVKAEAKRRAKEAAKKAAADASQKGRGGACIPSTSTAISRPEVSTAARMKRLWRSTILHLAKEGSIVLWDGPVYPIPSNDETVAGPWRSDTGISQSFFHSLNATANTSGMSVFSSATERPLDDQDDEEIGLSDPEPGEESYVSLTPRYFSIEVEKAIRVLSAGSRAQSKSTGKMVPGPTKQSILVYFRRDDRWRQIGEWNVQEALDVLRDEGRAWDDRHGVWDLVL</sequence>
<keyword evidence="7" id="KW-0539">Nucleus</keyword>
<dbReference type="InterPro" id="IPR040260">
    <property type="entry name" value="RFA2-like"/>
</dbReference>
<dbReference type="PANTHER" id="PTHR13989:SF33">
    <property type="entry name" value="CST COMPLEX SUBUNIT STN1"/>
    <property type="match status" value="1"/>
</dbReference>
<dbReference type="SUPFAM" id="SSF50249">
    <property type="entry name" value="Nucleic acid-binding proteins"/>
    <property type="match status" value="1"/>
</dbReference>
<keyword evidence="6" id="KW-0238">DNA-binding</keyword>
<feature type="compositionally biased region" description="Polar residues" evidence="9">
    <location>
        <begin position="1"/>
        <end position="17"/>
    </location>
</feature>
<evidence type="ECO:0000256" key="8">
    <source>
        <dbReference type="ARBA" id="ARBA00030039"/>
    </source>
</evidence>
<keyword evidence="4" id="KW-0158">Chromosome</keyword>
<protein>
    <recommendedName>
        <fullName evidence="3">CST complex subunit STN1</fullName>
    </recommendedName>
    <alternativeName>
        <fullName evidence="8">Suppressor of cdc thirteen homolog</fullName>
    </alternativeName>
</protein>
<evidence type="ECO:0000256" key="2">
    <source>
        <dbReference type="ARBA" id="ARBA00004574"/>
    </source>
</evidence>
<feature type="region of interest" description="Disordered" evidence="9">
    <location>
        <begin position="486"/>
        <end position="515"/>
    </location>
</feature>
<keyword evidence="5" id="KW-0779">Telomere</keyword>
<gene>
    <name evidence="10" type="ORF">WG66_5620</name>
</gene>
<feature type="compositionally biased region" description="Low complexity" evidence="9">
    <location>
        <begin position="124"/>
        <end position="136"/>
    </location>
</feature>
<dbReference type="GO" id="GO:0000781">
    <property type="term" value="C:chromosome, telomeric region"/>
    <property type="evidence" value="ECO:0007669"/>
    <property type="project" value="UniProtKB-SubCell"/>
</dbReference>
<evidence type="ECO:0000313" key="10">
    <source>
        <dbReference type="EMBL" id="KTB41828.1"/>
    </source>
</evidence>
<evidence type="ECO:0000256" key="5">
    <source>
        <dbReference type="ARBA" id="ARBA00022895"/>
    </source>
</evidence>
<evidence type="ECO:0000256" key="3">
    <source>
        <dbReference type="ARBA" id="ARBA00017411"/>
    </source>
</evidence>
<dbReference type="EMBL" id="LATX01001424">
    <property type="protein sequence ID" value="KTB41828.1"/>
    <property type="molecule type" value="Genomic_DNA"/>
</dbReference>
<dbReference type="Gene3D" id="2.40.50.140">
    <property type="entry name" value="Nucleic acid-binding proteins"/>
    <property type="match status" value="1"/>
</dbReference>
<proteinExistence type="predicted"/>
<evidence type="ECO:0000256" key="9">
    <source>
        <dbReference type="SAM" id="MobiDB-lite"/>
    </source>
</evidence>
<evidence type="ECO:0000256" key="6">
    <source>
        <dbReference type="ARBA" id="ARBA00023125"/>
    </source>
</evidence>
<feature type="region of interest" description="Disordered" evidence="9">
    <location>
        <begin position="286"/>
        <end position="355"/>
    </location>
</feature>
<evidence type="ECO:0000256" key="4">
    <source>
        <dbReference type="ARBA" id="ARBA00022454"/>
    </source>
</evidence>
<feature type="region of interest" description="Disordered" evidence="9">
    <location>
        <begin position="391"/>
        <end position="410"/>
    </location>
</feature>
<evidence type="ECO:0000256" key="1">
    <source>
        <dbReference type="ARBA" id="ARBA00004123"/>
    </source>
</evidence>
<dbReference type="Proteomes" id="UP000054988">
    <property type="component" value="Unassembled WGS sequence"/>
</dbReference>
<reference evidence="10 11" key="1">
    <citation type="submission" date="2015-12" db="EMBL/GenBank/DDBJ databases">
        <title>Draft genome sequence of Moniliophthora roreri, the causal agent of frosty pod rot of cacao.</title>
        <authorList>
            <person name="Aime M.C."/>
            <person name="Diaz-Valderrama J.R."/>
            <person name="Kijpornyongpan T."/>
            <person name="Phillips-Mora W."/>
        </authorList>
    </citation>
    <scope>NUCLEOTIDE SEQUENCE [LARGE SCALE GENOMIC DNA]</scope>
    <source>
        <strain evidence="10 11">MCA 2952</strain>
    </source>
</reference>
<feature type="compositionally biased region" description="Low complexity" evidence="9">
    <location>
        <begin position="227"/>
        <end position="244"/>
    </location>
</feature>
<feature type="compositionally biased region" description="Acidic residues" evidence="9">
    <location>
        <begin position="498"/>
        <end position="513"/>
    </location>
</feature>
<feature type="compositionally biased region" description="Polar residues" evidence="9">
    <location>
        <begin position="337"/>
        <end position="354"/>
    </location>
</feature>
<feature type="region of interest" description="Disordered" evidence="9">
    <location>
        <begin position="1"/>
        <end position="36"/>
    </location>
</feature>
<organism evidence="10 11">
    <name type="scientific">Moniliophthora roreri</name>
    <name type="common">Frosty pod rot fungus</name>
    <name type="synonym">Monilia roreri</name>
    <dbReference type="NCBI Taxonomy" id="221103"/>
    <lineage>
        <taxon>Eukaryota</taxon>
        <taxon>Fungi</taxon>
        <taxon>Dikarya</taxon>
        <taxon>Basidiomycota</taxon>
        <taxon>Agaricomycotina</taxon>
        <taxon>Agaricomycetes</taxon>
        <taxon>Agaricomycetidae</taxon>
        <taxon>Agaricales</taxon>
        <taxon>Marasmiineae</taxon>
        <taxon>Marasmiaceae</taxon>
        <taxon>Moniliophthora</taxon>
    </lineage>
</organism>
<evidence type="ECO:0000313" key="11">
    <source>
        <dbReference type="Proteomes" id="UP000054988"/>
    </source>
</evidence>
<feature type="region of interest" description="Disordered" evidence="9">
    <location>
        <begin position="213"/>
        <end position="258"/>
    </location>
</feature>
<dbReference type="GO" id="GO:0003677">
    <property type="term" value="F:DNA binding"/>
    <property type="evidence" value="ECO:0007669"/>
    <property type="project" value="UniProtKB-KW"/>
</dbReference>
<comment type="caution">
    <text evidence="10">The sequence shown here is derived from an EMBL/GenBank/DDBJ whole genome shotgun (WGS) entry which is preliminary data.</text>
</comment>
<feature type="compositionally biased region" description="Basic residues" evidence="9">
    <location>
        <begin position="247"/>
        <end position="257"/>
    </location>
</feature>
<dbReference type="PANTHER" id="PTHR13989">
    <property type="entry name" value="REPLICATION PROTEIN A-RELATED"/>
    <property type="match status" value="1"/>
</dbReference>
<comment type="subcellular location">
    <subcellularLocation>
        <location evidence="2">Chromosome</location>
        <location evidence="2">Telomere</location>
    </subcellularLocation>
    <subcellularLocation>
        <location evidence="1">Nucleus</location>
    </subcellularLocation>
</comment>
<dbReference type="eggNOG" id="ENOG502RSEP">
    <property type="taxonomic scope" value="Eukaryota"/>
</dbReference>
<name>A0A0W0FZV6_MONRR</name>
<dbReference type="AlphaFoldDB" id="A0A0W0FZV6"/>